<dbReference type="HOGENOM" id="CLU_2197841_0_0_1"/>
<dbReference type="Proteomes" id="UP000019376">
    <property type="component" value="Unassembled WGS sequence"/>
</dbReference>
<evidence type="ECO:0000313" key="2">
    <source>
        <dbReference type="Proteomes" id="UP000019376"/>
    </source>
</evidence>
<keyword evidence="2" id="KW-1185">Reference proteome</keyword>
<organism evidence="1 2">
    <name type="scientific">Penicillium oxalicum (strain 114-2 / CGMCC 5302)</name>
    <name type="common">Penicillium decumbens</name>
    <dbReference type="NCBI Taxonomy" id="933388"/>
    <lineage>
        <taxon>Eukaryota</taxon>
        <taxon>Fungi</taxon>
        <taxon>Dikarya</taxon>
        <taxon>Ascomycota</taxon>
        <taxon>Pezizomycotina</taxon>
        <taxon>Eurotiomycetes</taxon>
        <taxon>Eurotiomycetidae</taxon>
        <taxon>Eurotiales</taxon>
        <taxon>Aspergillaceae</taxon>
        <taxon>Penicillium</taxon>
    </lineage>
</organism>
<sequence>MSFRSMNPGMKARIWTANDEKLHLLWLYLSTREADKPDHAIVAKRLGITPQAVARRYVQIKEEMVKMDRFMASSIEARKKLDFGVKLGQISEILEELDWVFSKGEVLR</sequence>
<dbReference type="OrthoDB" id="4352137at2759"/>
<dbReference type="AlphaFoldDB" id="S8BCV2"/>
<name>S8BCV2_PENO1</name>
<proteinExistence type="predicted"/>
<accession>S8BCV2</accession>
<protein>
    <submittedName>
        <fullName evidence="1">Uncharacterized protein</fullName>
    </submittedName>
</protein>
<evidence type="ECO:0000313" key="1">
    <source>
        <dbReference type="EMBL" id="EPS32772.1"/>
    </source>
</evidence>
<dbReference type="EMBL" id="KB644414">
    <property type="protein sequence ID" value="EPS32772.1"/>
    <property type="molecule type" value="Genomic_DNA"/>
</dbReference>
<gene>
    <name evidence="1" type="ORF">PDE_07732</name>
</gene>
<reference evidence="1 2" key="1">
    <citation type="journal article" date="2013" name="PLoS ONE">
        <title>Genomic and secretomic analyses reveal unique features of the lignocellulolytic enzyme system of Penicillium decumbens.</title>
        <authorList>
            <person name="Liu G."/>
            <person name="Zhang L."/>
            <person name="Wei X."/>
            <person name="Zou G."/>
            <person name="Qin Y."/>
            <person name="Ma L."/>
            <person name="Li J."/>
            <person name="Zheng H."/>
            <person name="Wang S."/>
            <person name="Wang C."/>
            <person name="Xun L."/>
            <person name="Zhao G.-P."/>
            <person name="Zhou Z."/>
            <person name="Qu Y."/>
        </authorList>
    </citation>
    <scope>NUCLEOTIDE SEQUENCE [LARGE SCALE GENOMIC DNA]</scope>
    <source>
        <strain evidence="2">114-2 / CGMCC 5302</strain>
    </source>
</reference>